<dbReference type="Pfam" id="PF00931">
    <property type="entry name" value="NB-ARC"/>
    <property type="match status" value="1"/>
</dbReference>
<reference evidence="5 6" key="1">
    <citation type="submission" date="2024-05" db="EMBL/GenBank/DDBJ databases">
        <title>De novo assembly of an allotetraploid wild potato.</title>
        <authorList>
            <person name="Hosaka A.J."/>
        </authorList>
    </citation>
    <scope>NUCLEOTIDE SEQUENCE [LARGE SCALE GENOMIC DNA]</scope>
    <source>
        <tissue evidence="5">Young leaves</tissue>
    </source>
</reference>
<accession>A0ABD2S219</accession>
<comment type="subcellular location">
    <subcellularLocation>
        <location evidence="1">Membrane</location>
        <topology evidence="1">Peripheral membrane protein</topology>
    </subcellularLocation>
</comment>
<dbReference type="EMBL" id="JBJKTR010000017">
    <property type="protein sequence ID" value="KAL3337437.1"/>
    <property type="molecule type" value="Genomic_DNA"/>
</dbReference>
<dbReference type="Gene3D" id="3.40.50.300">
    <property type="entry name" value="P-loop containing nucleotide triphosphate hydrolases"/>
    <property type="match status" value="1"/>
</dbReference>
<gene>
    <name evidence="5" type="ORF">AABB24_029875</name>
</gene>
<dbReference type="PANTHER" id="PTHR11017:SF464">
    <property type="entry name" value="ADP-RIBOSYL CYCLASE_CYCLIC ADP-RIBOSE HYDROLASE"/>
    <property type="match status" value="1"/>
</dbReference>
<evidence type="ECO:0000313" key="6">
    <source>
        <dbReference type="Proteomes" id="UP001627284"/>
    </source>
</evidence>
<evidence type="ECO:0000256" key="2">
    <source>
        <dbReference type="ARBA" id="ARBA00023054"/>
    </source>
</evidence>
<dbReference type="PRINTS" id="PR00364">
    <property type="entry name" value="DISEASERSIST"/>
</dbReference>
<comment type="caution">
    <text evidence="5">The sequence shown here is derived from an EMBL/GenBank/DDBJ whole genome shotgun (WGS) entry which is preliminary data.</text>
</comment>
<dbReference type="InterPro" id="IPR027417">
    <property type="entry name" value="P-loop_NTPase"/>
</dbReference>
<dbReference type="PANTHER" id="PTHR11017">
    <property type="entry name" value="LEUCINE-RICH REPEAT-CONTAINING PROTEIN"/>
    <property type="match status" value="1"/>
</dbReference>
<protein>
    <recommendedName>
        <fullName evidence="4">NB-ARC domain-containing protein</fullName>
    </recommendedName>
</protein>
<keyword evidence="3" id="KW-0472">Membrane</keyword>
<dbReference type="InterPro" id="IPR002182">
    <property type="entry name" value="NB-ARC"/>
</dbReference>
<evidence type="ECO:0000313" key="5">
    <source>
        <dbReference type="EMBL" id="KAL3337437.1"/>
    </source>
</evidence>
<feature type="domain" description="NB-ARC" evidence="4">
    <location>
        <begin position="53"/>
        <end position="166"/>
    </location>
</feature>
<dbReference type="SUPFAM" id="SSF52540">
    <property type="entry name" value="P-loop containing nucleoside triphosphate hydrolases"/>
    <property type="match status" value="1"/>
</dbReference>
<dbReference type="GO" id="GO:0005524">
    <property type="term" value="F:ATP binding"/>
    <property type="evidence" value="ECO:0007669"/>
    <property type="project" value="UniProtKB-KW"/>
</dbReference>
<dbReference type="GO" id="GO:0016020">
    <property type="term" value="C:membrane"/>
    <property type="evidence" value="ECO:0007669"/>
    <property type="project" value="UniProtKB-SubCell"/>
</dbReference>
<dbReference type="Proteomes" id="UP001627284">
    <property type="component" value="Unassembled WGS sequence"/>
</dbReference>
<dbReference type="AlphaFoldDB" id="A0ABD2S219"/>
<keyword evidence="2" id="KW-0175">Coiled coil</keyword>
<evidence type="ECO:0000259" key="4">
    <source>
        <dbReference type="Pfam" id="PF00931"/>
    </source>
</evidence>
<organism evidence="5 6">
    <name type="scientific">Solanum stoloniferum</name>
    <dbReference type="NCBI Taxonomy" id="62892"/>
    <lineage>
        <taxon>Eukaryota</taxon>
        <taxon>Viridiplantae</taxon>
        <taxon>Streptophyta</taxon>
        <taxon>Embryophyta</taxon>
        <taxon>Tracheophyta</taxon>
        <taxon>Spermatophyta</taxon>
        <taxon>Magnoliopsida</taxon>
        <taxon>eudicotyledons</taxon>
        <taxon>Gunneridae</taxon>
        <taxon>Pentapetalae</taxon>
        <taxon>asterids</taxon>
        <taxon>lamiids</taxon>
        <taxon>Solanales</taxon>
        <taxon>Solanaceae</taxon>
        <taxon>Solanoideae</taxon>
        <taxon>Solaneae</taxon>
        <taxon>Solanum</taxon>
    </lineage>
</organism>
<name>A0ABD2S219_9SOLN</name>
<evidence type="ECO:0000256" key="3">
    <source>
        <dbReference type="ARBA" id="ARBA00023136"/>
    </source>
</evidence>
<dbReference type="InterPro" id="IPR044974">
    <property type="entry name" value="Disease_R_plants"/>
</dbReference>
<proteinExistence type="predicted"/>
<sequence>MEECPNCCRRSKRDIRDGIESEKIQQIVDHISSKFCKRARSLSYLQDIVGINAHLEKLKSLLQIEINDVRIVGIWGIGGIGKTTIAKAIFHTLSHQFKATCFLANVKENAEKNQLHSLQNTLFSELLGKKDDYVYNEYNGKCMIQSRLCSMKVLIVLDDIDHDVIWII</sequence>
<keyword evidence="6" id="KW-1185">Reference proteome</keyword>
<evidence type="ECO:0000256" key="1">
    <source>
        <dbReference type="ARBA" id="ARBA00004170"/>
    </source>
</evidence>